<keyword evidence="3" id="KW-1185">Reference proteome</keyword>
<name>A0ABX8WVN0_9CYAN</name>
<reference evidence="2 3" key="1">
    <citation type="journal article" date="2022" name="J. Am. Chem. Soc.">
        <title>Biosynthesis of Guanitoxin Enables Global Environmental Detection in Freshwater Cyanobacteria.</title>
        <authorList>
            <person name="Lima S.T."/>
            <person name="Fallon T.R."/>
            <person name="Cordoza J.L."/>
            <person name="Chekan J.R."/>
            <person name="Delbaje E."/>
            <person name="Hopiavuori A.R."/>
            <person name="Alvarenga D.O."/>
            <person name="Wood S.M."/>
            <person name="Luhavaya H."/>
            <person name="Baumgartner J.T."/>
            <person name="Dorr F.A."/>
            <person name="Etchegaray A."/>
            <person name="Pinto E."/>
            <person name="McKinnie S.M.K."/>
            <person name="Fiore M.F."/>
            <person name="Moore B.S."/>
        </authorList>
    </citation>
    <scope>NUCLEOTIDE SEQUENCE [LARGE SCALE GENOMIC DNA]</scope>
    <source>
        <strain evidence="2 3">ITEP-024</strain>
    </source>
</reference>
<organism evidence="2 3">
    <name type="scientific">Sphaerospermopsis torques-reginae ITEP-024</name>
    <dbReference type="NCBI Taxonomy" id="984208"/>
    <lineage>
        <taxon>Bacteria</taxon>
        <taxon>Bacillati</taxon>
        <taxon>Cyanobacteriota</taxon>
        <taxon>Cyanophyceae</taxon>
        <taxon>Nostocales</taxon>
        <taxon>Aphanizomenonaceae</taxon>
        <taxon>Sphaerospermopsis</taxon>
        <taxon>Sphaerospermopsis torques-reginae</taxon>
    </lineage>
</organism>
<dbReference type="EMBL" id="CP080598">
    <property type="protein sequence ID" value="QYX30491.1"/>
    <property type="molecule type" value="Genomic_DNA"/>
</dbReference>
<gene>
    <name evidence="2" type="ORF">K2F26_16505</name>
</gene>
<evidence type="ECO:0000313" key="2">
    <source>
        <dbReference type="EMBL" id="QYX30491.1"/>
    </source>
</evidence>
<evidence type="ECO:0000313" key="3">
    <source>
        <dbReference type="Proteomes" id="UP000826540"/>
    </source>
</evidence>
<evidence type="ECO:0000256" key="1">
    <source>
        <dbReference type="SAM" id="MobiDB-lite"/>
    </source>
</evidence>
<feature type="region of interest" description="Disordered" evidence="1">
    <location>
        <begin position="68"/>
        <end position="87"/>
    </location>
</feature>
<sequence>MFSHISIRIAIVCADQQIHSEEAQALRDLAQAANIEPTFRTPNCHKGKLRREKLKISIKTDIYSEKRHLRNSKSPKMASKPIINKKQ</sequence>
<protein>
    <submittedName>
        <fullName evidence="2">Uncharacterized protein</fullName>
    </submittedName>
</protein>
<accession>A0ABX8WVN0</accession>
<proteinExistence type="predicted"/>
<dbReference type="Proteomes" id="UP000826540">
    <property type="component" value="Chromosome"/>
</dbReference>